<proteinExistence type="predicted"/>
<comment type="caution">
    <text evidence="1">The sequence shown here is derived from an EMBL/GenBank/DDBJ whole genome shotgun (WGS) entry which is preliminary data.</text>
</comment>
<reference evidence="1 2" key="1">
    <citation type="submission" date="2019-06" db="EMBL/GenBank/DDBJ databases">
        <title>Sequencing the genomes of 1000 actinobacteria strains.</title>
        <authorList>
            <person name="Klenk H.-P."/>
        </authorList>
    </citation>
    <scope>NUCLEOTIDE SEQUENCE [LARGE SCALE GENOMIC DNA]</scope>
    <source>
        <strain evidence="1 2">DSM 18607</strain>
    </source>
</reference>
<dbReference type="Proteomes" id="UP000317893">
    <property type="component" value="Unassembled WGS sequence"/>
</dbReference>
<dbReference type="AlphaFoldDB" id="A0A542E2V3"/>
<name>A0A542E2V3_9MICO</name>
<keyword evidence="2" id="KW-1185">Reference proteome</keyword>
<gene>
    <name evidence="1" type="ORF">FB458_2774</name>
</gene>
<evidence type="ECO:0000313" key="2">
    <source>
        <dbReference type="Proteomes" id="UP000317893"/>
    </source>
</evidence>
<dbReference type="RefSeq" id="WP_141848993.1">
    <property type="nucleotide sequence ID" value="NZ_BAAAPR010000009.1"/>
</dbReference>
<accession>A0A542E2V3</accession>
<dbReference type="EMBL" id="VFMN01000001">
    <property type="protein sequence ID" value="TQJ09661.1"/>
    <property type="molecule type" value="Genomic_DNA"/>
</dbReference>
<evidence type="ECO:0000313" key="1">
    <source>
        <dbReference type="EMBL" id="TQJ09661.1"/>
    </source>
</evidence>
<protein>
    <submittedName>
        <fullName evidence="1">Uncharacterized protein</fullName>
    </submittedName>
</protein>
<sequence>MPSNFACLGFVRDPLHEDELFALLDRAFHLSRRLGVGLDGAHVHRWAGEDGSVLVVEVDGAGGVVGVTPSLVGRPGVRLADLRRVSVDVVTATALGPDQEPVAPLAVDLEERRFLDTHEAAADASVVALGRDVALADADAERTVHSYGVGDGVARVPQQDAGRARLTGTVLAVQERRNELTDLPYRVARVDTVLGEVDLALAVPGPEPVVGDVLTGEVYLVGSVPALLPT</sequence>
<organism evidence="1 2">
    <name type="scientific">Lapillicoccus jejuensis</name>
    <dbReference type="NCBI Taxonomy" id="402171"/>
    <lineage>
        <taxon>Bacteria</taxon>
        <taxon>Bacillati</taxon>
        <taxon>Actinomycetota</taxon>
        <taxon>Actinomycetes</taxon>
        <taxon>Micrococcales</taxon>
        <taxon>Intrasporangiaceae</taxon>
        <taxon>Lapillicoccus</taxon>
    </lineage>
</organism>